<dbReference type="InterPro" id="IPR038117">
    <property type="entry name" value="BofC_C_sf"/>
</dbReference>
<gene>
    <name evidence="4" type="ORF">B8V81_1138</name>
</gene>
<feature type="compositionally biased region" description="Low complexity" evidence="1">
    <location>
        <begin position="48"/>
        <end position="61"/>
    </location>
</feature>
<protein>
    <recommendedName>
        <fullName evidence="3">Bypass of forespore C C-terminal domain-containing protein</fullName>
    </recommendedName>
</protein>
<evidence type="ECO:0000313" key="5">
    <source>
        <dbReference type="Proteomes" id="UP000234789"/>
    </source>
</evidence>
<evidence type="ECO:0000313" key="4">
    <source>
        <dbReference type="EMBL" id="PLT46914.1"/>
    </source>
</evidence>
<dbReference type="EMBL" id="NFEZ01000003">
    <property type="protein sequence ID" value="PLT46914.1"/>
    <property type="molecule type" value="Genomic_DNA"/>
</dbReference>
<dbReference type="RefSeq" id="WP_052332947.1">
    <property type="nucleotide sequence ID" value="NZ_BIMM01000011.1"/>
</dbReference>
<organism evidence="4 5">
    <name type="scientific">Paenibacillus pasadenensis</name>
    <dbReference type="NCBI Taxonomy" id="217090"/>
    <lineage>
        <taxon>Bacteria</taxon>
        <taxon>Bacillati</taxon>
        <taxon>Bacillota</taxon>
        <taxon>Bacilli</taxon>
        <taxon>Bacillales</taxon>
        <taxon>Paenibacillaceae</taxon>
        <taxon>Paenibacillus</taxon>
    </lineage>
</organism>
<evidence type="ECO:0000256" key="1">
    <source>
        <dbReference type="SAM" id="MobiDB-lite"/>
    </source>
</evidence>
<name>A0A2N5N9A7_9BACL</name>
<dbReference type="AlphaFoldDB" id="A0A2N5N9A7"/>
<feature type="chain" id="PRO_5014633117" description="Bypass of forespore C C-terminal domain-containing protein" evidence="2">
    <location>
        <begin position="43"/>
        <end position="226"/>
    </location>
</feature>
<dbReference type="Pfam" id="PF08955">
    <property type="entry name" value="BofC_C"/>
    <property type="match status" value="1"/>
</dbReference>
<dbReference type="Proteomes" id="UP000234789">
    <property type="component" value="Unassembled WGS sequence"/>
</dbReference>
<evidence type="ECO:0000256" key="2">
    <source>
        <dbReference type="SAM" id="SignalP"/>
    </source>
</evidence>
<comment type="caution">
    <text evidence="4">The sequence shown here is derived from an EMBL/GenBank/DDBJ whole genome shotgun (WGS) entry which is preliminary data.</text>
</comment>
<proteinExistence type="predicted"/>
<dbReference type="Gene3D" id="3.30.70.1740">
    <property type="entry name" value="Bypass-of-forespore C, C-terminal domain"/>
    <property type="match status" value="1"/>
</dbReference>
<keyword evidence="5" id="KW-1185">Reference proteome</keyword>
<feature type="signal peptide" evidence="2">
    <location>
        <begin position="1"/>
        <end position="42"/>
    </location>
</feature>
<feature type="domain" description="Bypass of forespore C C-terminal" evidence="3">
    <location>
        <begin position="135"/>
        <end position="210"/>
    </location>
</feature>
<evidence type="ECO:0000259" key="3">
    <source>
        <dbReference type="Pfam" id="PF08955"/>
    </source>
</evidence>
<dbReference type="InterPro" id="IPR015050">
    <property type="entry name" value="BofC_C"/>
</dbReference>
<reference evidence="4 5" key="1">
    <citation type="submission" date="2017-05" db="EMBL/GenBank/DDBJ databases">
        <title>Functional genome analysis of Paenibacillus pasadenensis strain R16: insights on endophytic life style and antifungal activity.</title>
        <authorList>
            <person name="Passera A."/>
            <person name="Marcolungo L."/>
            <person name="Casati P."/>
            <person name="Brasca M."/>
            <person name="Quaglino F."/>
            <person name="Delledonne M."/>
        </authorList>
    </citation>
    <scope>NUCLEOTIDE SEQUENCE [LARGE SCALE GENOMIC DNA]</scope>
    <source>
        <strain evidence="4 5">R16</strain>
    </source>
</reference>
<accession>A0A2N5N9A7</accession>
<dbReference type="OrthoDB" id="2678751at2"/>
<feature type="region of interest" description="Disordered" evidence="1">
    <location>
        <begin position="48"/>
        <end position="70"/>
    </location>
</feature>
<sequence length="226" mass="24520">MLKLFRLWPKRNWNPLRRLPLRLACAATGAALLLAGYPPASAAAPQPAAAAAQPARTAEPADGGAGAMEPDQGAAAFLRGREAAPVVLRKVYLCGVETQPLGRLEAEEVHRLLLEQPRLTATVDSGEVLLTEWIDDLSDACRRSATFGVDADGSLTLFEGPPEEEKVIKTFYQLDLQHMESSLPKEELDRLFGGIRVEDKDEYNSVLSSYGDFAVGVSQGAMHQTY</sequence>
<keyword evidence="2" id="KW-0732">Signal</keyword>